<gene>
    <name evidence="2" type="ORF">D3272_24510</name>
</gene>
<dbReference type="AlphaFoldDB" id="A0A4Q2R8J0"/>
<organism evidence="2 3">
    <name type="scientific">Lichenibacterium ramalinae</name>
    <dbReference type="NCBI Taxonomy" id="2316527"/>
    <lineage>
        <taxon>Bacteria</taxon>
        <taxon>Pseudomonadati</taxon>
        <taxon>Pseudomonadota</taxon>
        <taxon>Alphaproteobacteria</taxon>
        <taxon>Hyphomicrobiales</taxon>
        <taxon>Lichenihabitantaceae</taxon>
        <taxon>Lichenibacterium</taxon>
    </lineage>
</organism>
<accession>A0A4Q2R8J0</accession>
<evidence type="ECO:0000313" key="2">
    <source>
        <dbReference type="EMBL" id="RYB01770.1"/>
    </source>
</evidence>
<sequence length="83" mass="8217">MAATLVALLPARAGLARGAAGLPPGQQATSGTPGVLLGKIPLKGWTLIAVIWTVLAFGAASGAFYGNTSAQKSSPALTVQKSQ</sequence>
<comment type="caution">
    <text evidence="2">The sequence shown here is derived from an EMBL/GenBank/DDBJ whole genome shotgun (WGS) entry which is preliminary data.</text>
</comment>
<name>A0A4Q2R8J0_9HYPH</name>
<proteinExistence type="predicted"/>
<keyword evidence="3" id="KW-1185">Reference proteome</keyword>
<feature type="transmembrane region" description="Helical" evidence="1">
    <location>
        <begin position="42"/>
        <end position="65"/>
    </location>
</feature>
<reference evidence="2 3" key="2">
    <citation type="submission" date="2019-02" db="EMBL/GenBank/DDBJ databases">
        <title>'Lichenibacterium ramalinii' gen. nov. sp. nov., 'Lichenibacterium minor' gen. nov. sp. nov.</title>
        <authorList>
            <person name="Pankratov T."/>
        </authorList>
    </citation>
    <scope>NUCLEOTIDE SEQUENCE [LARGE SCALE GENOMIC DNA]</scope>
    <source>
        <strain evidence="2 3">RmlP001</strain>
    </source>
</reference>
<evidence type="ECO:0000256" key="1">
    <source>
        <dbReference type="SAM" id="Phobius"/>
    </source>
</evidence>
<reference evidence="2 3" key="1">
    <citation type="submission" date="2018-09" db="EMBL/GenBank/DDBJ databases">
        <authorList>
            <person name="Grouzdev D.S."/>
            <person name="Krutkina M.S."/>
        </authorList>
    </citation>
    <scope>NUCLEOTIDE SEQUENCE [LARGE SCALE GENOMIC DNA]</scope>
    <source>
        <strain evidence="2 3">RmlP001</strain>
    </source>
</reference>
<dbReference type="Proteomes" id="UP000289411">
    <property type="component" value="Unassembled WGS sequence"/>
</dbReference>
<evidence type="ECO:0000313" key="3">
    <source>
        <dbReference type="Proteomes" id="UP000289411"/>
    </source>
</evidence>
<protein>
    <submittedName>
        <fullName evidence="2">Uncharacterized protein</fullName>
    </submittedName>
</protein>
<keyword evidence="1" id="KW-1133">Transmembrane helix</keyword>
<keyword evidence="1" id="KW-0812">Transmembrane</keyword>
<keyword evidence="1" id="KW-0472">Membrane</keyword>
<dbReference type="EMBL" id="QYBC01000029">
    <property type="protein sequence ID" value="RYB01770.1"/>
    <property type="molecule type" value="Genomic_DNA"/>
</dbReference>